<proteinExistence type="predicted"/>
<feature type="compositionally biased region" description="Low complexity" evidence="2">
    <location>
        <begin position="185"/>
        <end position="194"/>
    </location>
</feature>
<keyword evidence="1" id="KW-0175">Coiled coil</keyword>
<feature type="region of interest" description="Disordered" evidence="2">
    <location>
        <begin position="136"/>
        <end position="157"/>
    </location>
</feature>
<dbReference type="PANTHER" id="PTHR33924:SF5">
    <property type="entry name" value="CATION-TRANSPORTING ATPASE"/>
    <property type="match status" value="1"/>
</dbReference>
<keyword evidence="4" id="KW-1185">Reference proteome</keyword>
<feature type="compositionally biased region" description="Basic and acidic residues" evidence="2">
    <location>
        <begin position="1"/>
        <end position="28"/>
    </location>
</feature>
<feature type="region of interest" description="Disordered" evidence="2">
    <location>
        <begin position="1"/>
        <end position="31"/>
    </location>
</feature>
<feature type="region of interest" description="Disordered" evidence="2">
    <location>
        <begin position="185"/>
        <end position="206"/>
    </location>
</feature>
<accession>A0AAV1RUM2</accession>
<evidence type="ECO:0000313" key="3">
    <source>
        <dbReference type="EMBL" id="CAK7339982.1"/>
    </source>
</evidence>
<comment type="caution">
    <text evidence="3">The sequence shown here is derived from an EMBL/GenBank/DDBJ whole genome shotgun (WGS) entry which is preliminary data.</text>
</comment>
<reference evidence="3 4" key="1">
    <citation type="submission" date="2024-01" db="EMBL/GenBank/DDBJ databases">
        <authorList>
            <person name="Waweru B."/>
        </authorList>
    </citation>
    <scope>NUCLEOTIDE SEQUENCE [LARGE SCALE GENOMIC DNA]</scope>
</reference>
<dbReference type="Proteomes" id="UP001314170">
    <property type="component" value="Unassembled WGS sequence"/>
</dbReference>
<protein>
    <submittedName>
        <fullName evidence="3">Uncharacterized protein</fullName>
    </submittedName>
</protein>
<evidence type="ECO:0000313" key="4">
    <source>
        <dbReference type="Proteomes" id="UP001314170"/>
    </source>
</evidence>
<sequence length="634" mass="70785">MRDLESVLRSKEADANHSKNKEDSDHFQFSEQVSQVSTVPVTLDLNAFRAERKGRTTLSVEVTAASRPLDLNSEACIANNLVRKDIAEHADNCNEVPLLKKHEDKHGNKCVTSVGNGLDLNAEDDSSVNQELFHTNKDHDNSRGVSECGSTTGPVQEKDPLRMWKEMKQNGFLSSSYGGISIQSGSMSSSHGGIPMPKQRGRKPKDDVLKKKMELAKREQVDRFTKIAAPSGLLNGLNPGIINHVRNKRQVHSIIEALVRSEKLENGCLESKQAIHLKSGTKETNNMSDSGIHRLSFSHGEGSSTSLFGSRQTRGHPISNGQGDFSIVDTVNARNFAPHAAVREDDALALKLSSSTNALEDSRSVLNEESANSTSVSCLSLRAATVSSQWLELLHQDIRGRIAALRRSRKRVRAVITTELPFLISKEFSAIEVDGSYIMKSSSEVVSNNATAAMHQARWKALFDQLDKSLSEEEKQLESWLSQVKEMQLHCDQGLQHLHYNAILGYPRTEKADSSQKELAVRAAAASIYSTCNFLTSKENCPSEKEAMYLAQVAETSLYIRCSFDIDFNLLSAEKAVFRRKLEGDFSSLQRENERKIRWAAWEKLCRSKRYGRMGFRRLECFIKLSWPSRNGDR</sequence>
<dbReference type="EMBL" id="CAWUPB010001159">
    <property type="protein sequence ID" value="CAK7339982.1"/>
    <property type="molecule type" value="Genomic_DNA"/>
</dbReference>
<name>A0AAV1RUM2_9ROSI</name>
<dbReference type="AlphaFoldDB" id="A0AAV1RUM2"/>
<organism evidence="3 4">
    <name type="scientific">Dovyalis caffra</name>
    <dbReference type="NCBI Taxonomy" id="77055"/>
    <lineage>
        <taxon>Eukaryota</taxon>
        <taxon>Viridiplantae</taxon>
        <taxon>Streptophyta</taxon>
        <taxon>Embryophyta</taxon>
        <taxon>Tracheophyta</taxon>
        <taxon>Spermatophyta</taxon>
        <taxon>Magnoliopsida</taxon>
        <taxon>eudicotyledons</taxon>
        <taxon>Gunneridae</taxon>
        <taxon>Pentapetalae</taxon>
        <taxon>rosids</taxon>
        <taxon>fabids</taxon>
        <taxon>Malpighiales</taxon>
        <taxon>Salicaceae</taxon>
        <taxon>Flacourtieae</taxon>
        <taxon>Dovyalis</taxon>
    </lineage>
</organism>
<gene>
    <name evidence="3" type="ORF">DCAF_LOCUS15060</name>
</gene>
<feature type="non-terminal residue" evidence="3">
    <location>
        <position position="634"/>
    </location>
</feature>
<feature type="coiled-coil region" evidence="1">
    <location>
        <begin position="463"/>
        <end position="490"/>
    </location>
</feature>
<evidence type="ECO:0000256" key="2">
    <source>
        <dbReference type="SAM" id="MobiDB-lite"/>
    </source>
</evidence>
<evidence type="ECO:0000256" key="1">
    <source>
        <dbReference type="SAM" id="Coils"/>
    </source>
</evidence>
<dbReference type="PANTHER" id="PTHR33924">
    <property type="entry name" value="CATION-TRANSPORTING ATPASE"/>
    <property type="match status" value="1"/>
</dbReference>